<dbReference type="PANTHER" id="PTHR19368:SF15">
    <property type="entry name" value="XLR_SYCP3_FAM9 DOMAIN-CONTAINING PROTEIN"/>
    <property type="match status" value="1"/>
</dbReference>
<feature type="compositionally biased region" description="Basic residues" evidence="3">
    <location>
        <begin position="1"/>
        <end position="10"/>
    </location>
</feature>
<evidence type="ECO:0000259" key="4">
    <source>
        <dbReference type="Pfam" id="PF04803"/>
    </source>
</evidence>
<evidence type="ECO:0000256" key="3">
    <source>
        <dbReference type="SAM" id="MobiDB-lite"/>
    </source>
</evidence>
<reference evidence="5 6" key="1">
    <citation type="journal article" date="2023" name="Sci. Data">
        <title>Genome assembly of the Korean intertidal mud-creeper Batillaria attramentaria.</title>
        <authorList>
            <person name="Patra A.K."/>
            <person name="Ho P.T."/>
            <person name="Jun S."/>
            <person name="Lee S.J."/>
            <person name="Kim Y."/>
            <person name="Won Y.J."/>
        </authorList>
    </citation>
    <scope>NUCLEOTIDE SEQUENCE [LARGE SCALE GENOMIC DNA]</scope>
    <source>
        <strain evidence="5">Wonlab-2016</strain>
    </source>
</reference>
<feature type="compositionally biased region" description="Low complexity" evidence="3">
    <location>
        <begin position="30"/>
        <end position="42"/>
    </location>
</feature>
<dbReference type="EMBL" id="JACVVK020000146">
    <property type="protein sequence ID" value="KAK7488794.1"/>
    <property type="molecule type" value="Genomic_DNA"/>
</dbReference>
<name>A0ABD0KNY7_9CAEN</name>
<evidence type="ECO:0000256" key="1">
    <source>
        <dbReference type="ARBA" id="ARBA00010283"/>
    </source>
</evidence>
<dbReference type="InterPro" id="IPR051443">
    <property type="entry name" value="XLR/SYCP3"/>
</dbReference>
<evidence type="ECO:0000313" key="5">
    <source>
        <dbReference type="EMBL" id="KAK7488794.1"/>
    </source>
</evidence>
<sequence>MPRPANKKAARVTVDPQSPCQRKQPAEVNSRYSPRSGGSSPLLEEDDNKPAAVVRTGKKRQFEEEEEGGDFGSEMHKMLELFGADISKTLSNKKKRLEHLTQTSVKTSTKKVEEIWKAQQHERNKLQEEYCRQAESVFQQWETDIEKMKEQEEKLTNLFKQQQKLFLQTRIIQGQRLKTIRQLNEQFMRGLDELDKAHSTQQSAVHSELKKEMALLQKRILMDMQQREVTNVRKSLQTMLF</sequence>
<comment type="similarity">
    <text evidence="1">Belongs to the XLR/SYCP3 family.</text>
</comment>
<feature type="domain" description="XLR/SYCP3/FAM9" evidence="4">
    <location>
        <begin position="88"/>
        <end position="219"/>
    </location>
</feature>
<gene>
    <name evidence="5" type="ORF">BaRGS_00019929</name>
</gene>
<keyword evidence="2" id="KW-0175">Coiled coil</keyword>
<keyword evidence="6" id="KW-1185">Reference proteome</keyword>
<evidence type="ECO:0000256" key="2">
    <source>
        <dbReference type="SAM" id="Coils"/>
    </source>
</evidence>
<proteinExistence type="inferred from homology"/>
<dbReference type="AlphaFoldDB" id="A0ABD0KNY7"/>
<dbReference type="PANTHER" id="PTHR19368">
    <property type="entry name" value="XLR/SCP3/FAM9"/>
    <property type="match status" value="1"/>
</dbReference>
<accession>A0ABD0KNY7</accession>
<comment type="caution">
    <text evidence="5">The sequence shown here is derived from an EMBL/GenBank/DDBJ whole genome shotgun (WGS) entry which is preliminary data.</text>
</comment>
<feature type="region of interest" description="Disordered" evidence="3">
    <location>
        <begin position="1"/>
        <end position="74"/>
    </location>
</feature>
<protein>
    <recommendedName>
        <fullName evidence="4">XLR/SYCP3/FAM9 domain-containing protein</fullName>
    </recommendedName>
</protein>
<dbReference type="Proteomes" id="UP001519460">
    <property type="component" value="Unassembled WGS sequence"/>
</dbReference>
<evidence type="ECO:0000313" key="6">
    <source>
        <dbReference type="Proteomes" id="UP001519460"/>
    </source>
</evidence>
<dbReference type="Pfam" id="PF04803">
    <property type="entry name" value="Cor1"/>
    <property type="match status" value="1"/>
</dbReference>
<dbReference type="InterPro" id="IPR006888">
    <property type="entry name" value="XLR/SYCP3/FAM9_dom"/>
</dbReference>
<organism evidence="5 6">
    <name type="scientific">Batillaria attramentaria</name>
    <dbReference type="NCBI Taxonomy" id="370345"/>
    <lineage>
        <taxon>Eukaryota</taxon>
        <taxon>Metazoa</taxon>
        <taxon>Spiralia</taxon>
        <taxon>Lophotrochozoa</taxon>
        <taxon>Mollusca</taxon>
        <taxon>Gastropoda</taxon>
        <taxon>Caenogastropoda</taxon>
        <taxon>Sorbeoconcha</taxon>
        <taxon>Cerithioidea</taxon>
        <taxon>Batillariidae</taxon>
        <taxon>Batillaria</taxon>
    </lineage>
</organism>
<feature type="coiled-coil region" evidence="2">
    <location>
        <begin position="131"/>
        <end position="165"/>
    </location>
</feature>